<keyword evidence="1" id="KW-0472">Membrane</keyword>
<proteinExistence type="predicted"/>
<keyword evidence="1" id="KW-0812">Transmembrane</keyword>
<comment type="caution">
    <text evidence="2">The sequence shown here is derived from an EMBL/GenBank/DDBJ whole genome shotgun (WGS) entry which is preliminary data.</text>
</comment>
<protein>
    <submittedName>
        <fullName evidence="2">Uncharacterized protein</fullName>
    </submittedName>
</protein>
<dbReference type="AlphaFoldDB" id="A0A645IJL6"/>
<reference evidence="2" key="1">
    <citation type="submission" date="2019-08" db="EMBL/GenBank/DDBJ databases">
        <authorList>
            <person name="Kucharzyk K."/>
            <person name="Murdoch R.W."/>
            <person name="Higgins S."/>
            <person name="Loffler F."/>
        </authorList>
    </citation>
    <scope>NUCLEOTIDE SEQUENCE</scope>
</reference>
<organism evidence="2">
    <name type="scientific">bioreactor metagenome</name>
    <dbReference type="NCBI Taxonomy" id="1076179"/>
    <lineage>
        <taxon>unclassified sequences</taxon>
        <taxon>metagenomes</taxon>
        <taxon>ecological metagenomes</taxon>
    </lineage>
</organism>
<gene>
    <name evidence="2" type="ORF">SDC9_198301</name>
</gene>
<keyword evidence="1" id="KW-1133">Transmembrane helix</keyword>
<evidence type="ECO:0000313" key="2">
    <source>
        <dbReference type="EMBL" id="MPN50669.1"/>
    </source>
</evidence>
<feature type="transmembrane region" description="Helical" evidence="1">
    <location>
        <begin position="7"/>
        <end position="26"/>
    </location>
</feature>
<dbReference type="EMBL" id="VSSQ01115057">
    <property type="protein sequence ID" value="MPN50669.1"/>
    <property type="molecule type" value="Genomic_DNA"/>
</dbReference>
<evidence type="ECO:0000256" key="1">
    <source>
        <dbReference type="SAM" id="Phobius"/>
    </source>
</evidence>
<name>A0A645IJL6_9ZZZZ</name>
<accession>A0A645IJL6</accession>
<sequence>MQKPLRFFRAGLPYGWLFLSRCLIAWCGFSPVFGIFLSRFDVFIILSELFCFFKQKSTESAPSALFFPNNGTRCIYKGSNRAQCNRFRLHTISHKICLVFLWRLLHITHRAFFSLALHSCCRHLTYSTVRFYGVCNYVAISGVRALTGRNPERMIYAY</sequence>